<evidence type="ECO:0000259" key="1">
    <source>
        <dbReference type="Pfam" id="PF04865"/>
    </source>
</evidence>
<sequence>MPFKAKSYDQITEDVLARITGLEASEEFEFEGSRGAYRLANAPVTKIIKITGMSKRKMAEFSSAKDYRLSGNSVEWIAGGARPDEGTKFTVTYRYARPGGLTDTSAGSVLRTLVEGISREIEFLYEQLDAAYRAGFLETATGEALEMTVSLLGITRRAPRPSSGRVTFGRTSEPEKIEVSGEVHLYDGSESYELKNALVKEITKVEGISGGQATVFTTSDYSLSGRRLAWLPGGRKPDPRTVFKIDYTAFQQIKIPKNTKVSTFATSPEDAKVFLTTEEGVLQPAEGGRWECDVPVVCTVPGKKGNVPAGAITIMPQPVIGVEYVINKGDISNGSEAETDEELRERARHALEFAAKATPSSLDSALKSVKGVNSILIDEMPGGVPGIVRVVVDGGDEAEIRKVIDETRAAGIKVEFLRPKVVHIDVSMTAIIEAPTDPGKVIRDVEASVRGYISSLKIAEDVLYSKIIASCLAVDGVWDVRDLKLAAYRTGEPLLSRGENIRIETDERAIPRNVSVTFGVREKYE</sequence>
<dbReference type="Pfam" id="PF16075">
    <property type="entry name" value="DUF4815"/>
    <property type="match status" value="1"/>
</dbReference>
<dbReference type="Pfam" id="PF04865">
    <property type="entry name" value="Baseplate_J"/>
    <property type="match status" value="1"/>
</dbReference>
<evidence type="ECO:0000313" key="4">
    <source>
        <dbReference type="EMBL" id="RWX73726.1"/>
    </source>
</evidence>
<dbReference type="Pfam" id="PF26079">
    <property type="entry name" value="Baseplate_J_C"/>
    <property type="match status" value="1"/>
</dbReference>
<evidence type="ECO:0000259" key="3">
    <source>
        <dbReference type="Pfam" id="PF26079"/>
    </source>
</evidence>
<dbReference type="InterPro" id="IPR032096">
    <property type="entry name" value="DUF4815"/>
</dbReference>
<feature type="domain" description="Baseplate protein J-like barrel" evidence="1">
    <location>
        <begin position="251"/>
        <end position="334"/>
    </location>
</feature>
<dbReference type="PANTHER" id="PTHR37829">
    <property type="entry name" value="PHAGE-LIKE ELEMENT PBSX PROTEIN XKDT"/>
    <property type="match status" value="1"/>
</dbReference>
<gene>
    <name evidence="4" type="ORF">Metus_0505</name>
</gene>
<dbReference type="PANTHER" id="PTHR37829:SF3">
    <property type="entry name" value="PROTEIN JAYE-RELATED"/>
    <property type="match status" value="1"/>
</dbReference>
<proteinExistence type="predicted"/>
<dbReference type="InterPro" id="IPR052399">
    <property type="entry name" value="Phage_Baseplate_Assmbl_Protein"/>
</dbReference>
<dbReference type="AlphaFoldDB" id="A0A3S3RCD8"/>
<protein>
    <recommendedName>
        <fullName evidence="6">Baseplate protein J-like domain-containing protein</fullName>
    </recommendedName>
</protein>
<feature type="domain" description="DUF4815" evidence="2">
    <location>
        <begin position="38"/>
        <end position="97"/>
    </location>
</feature>
<evidence type="ECO:0000313" key="5">
    <source>
        <dbReference type="Proteomes" id="UP000288215"/>
    </source>
</evidence>
<dbReference type="Proteomes" id="UP000288215">
    <property type="component" value="Unassembled WGS sequence"/>
</dbReference>
<accession>A0A3S3RCD8</accession>
<evidence type="ECO:0008006" key="6">
    <source>
        <dbReference type="Google" id="ProtNLM"/>
    </source>
</evidence>
<feature type="domain" description="Baseplate J-like C-terminal" evidence="3">
    <location>
        <begin position="424"/>
        <end position="516"/>
    </location>
</feature>
<organism evidence="4 5">
    <name type="scientific">Methanosuratincola subterraneus</name>
    <dbReference type="NCBI Taxonomy" id="2593994"/>
    <lineage>
        <taxon>Archaea</taxon>
        <taxon>Thermoproteota</taxon>
        <taxon>Methanosuratincolia</taxon>
        <taxon>Candidatus Methanomethylicales</taxon>
        <taxon>Candidatus Methanomethylicaceae</taxon>
        <taxon>Candidatus Methanosuratincola (ex Vanwonterghem et al. 2016)</taxon>
    </lineage>
</organism>
<dbReference type="EMBL" id="RXGA01000002">
    <property type="protein sequence ID" value="RWX73726.1"/>
    <property type="molecule type" value="Genomic_DNA"/>
</dbReference>
<dbReference type="InterPro" id="IPR006949">
    <property type="entry name" value="Barrel_Baseplate_J-like"/>
</dbReference>
<name>A0A3S3RCD8_METS7</name>
<comment type="caution">
    <text evidence="4">The sequence shown here is derived from an EMBL/GenBank/DDBJ whole genome shotgun (WGS) entry which is preliminary data.</text>
</comment>
<dbReference type="InterPro" id="IPR058530">
    <property type="entry name" value="Baseplate_J-like_C"/>
</dbReference>
<reference evidence="4 5" key="1">
    <citation type="submission" date="2018-12" db="EMBL/GenBank/DDBJ databases">
        <title>The complete genome of the methanogenic archaea of the candidate phylum Verstraetearchaeota, obtained from the metagenome of underground thermal water.</title>
        <authorList>
            <person name="Kadnikov V.V."/>
            <person name="Mardanov A.V."/>
            <person name="Beletsky A.V."/>
            <person name="Karnachuk O.V."/>
            <person name="Ravin N.V."/>
        </authorList>
    </citation>
    <scope>NUCLEOTIDE SEQUENCE [LARGE SCALE GENOMIC DNA]</scope>
    <source>
        <strain evidence="4">Ch88</strain>
    </source>
</reference>
<evidence type="ECO:0000259" key="2">
    <source>
        <dbReference type="Pfam" id="PF16075"/>
    </source>
</evidence>